<dbReference type="AlphaFoldDB" id="U6M6X9"/>
<protein>
    <submittedName>
        <fullName evidence="2">DKFZp566D143.1, related</fullName>
    </submittedName>
</protein>
<dbReference type="PANTHER" id="PTHR12150">
    <property type="entry name" value="CLASS IV SAM-BINDING METHYLTRANSFERASE-RELATED"/>
    <property type="match status" value="1"/>
</dbReference>
<reference evidence="2" key="1">
    <citation type="submission" date="2013-10" db="EMBL/GenBank/DDBJ databases">
        <title>Genomic analysis of the causative agents of coccidiosis in chickens.</title>
        <authorList>
            <person name="Reid A.J."/>
            <person name="Blake D."/>
            <person name="Billington K."/>
            <person name="Browne H."/>
            <person name="Dunn M."/>
            <person name="Hung S."/>
            <person name="Kawahara F."/>
            <person name="Miranda-Saavedra D."/>
            <person name="Mourier T."/>
            <person name="Nagra H."/>
            <person name="Otto T.D."/>
            <person name="Rawlings N."/>
            <person name="Sanchez A."/>
            <person name="Sanders M."/>
            <person name="Subramaniam C."/>
            <person name="Tay Y."/>
            <person name="Dear P."/>
            <person name="Doerig C."/>
            <person name="Gruber A."/>
            <person name="Parkinson J."/>
            <person name="Shirley M."/>
            <person name="Wan K.L."/>
            <person name="Berriman M."/>
            <person name="Tomley F."/>
            <person name="Pain A."/>
        </authorList>
    </citation>
    <scope>NUCLEOTIDE SEQUENCE [LARGE SCALE GENOMIC DNA]</scope>
    <source>
        <strain evidence="2">Weybridge</strain>
    </source>
</reference>
<evidence type="ECO:0000313" key="2">
    <source>
        <dbReference type="EMBL" id="CDJ59781.1"/>
    </source>
</evidence>
<dbReference type="InterPro" id="IPR029026">
    <property type="entry name" value="tRNA_m1G_MTases_N"/>
</dbReference>
<dbReference type="VEuPathDB" id="ToxoDB:EMWEY_00058980"/>
<feature type="non-terminal residue" evidence="2">
    <location>
        <position position="1"/>
    </location>
</feature>
<name>U6M6X9_EIMMA</name>
<proteinExistence type="inferred from homology"/>
<dbReference type="OrthoDB" id="361029at2759"/>
<reference evidence="2" key="2">
    <citation type="submission" date="2013-10" db="EMBL/GenBank/DDBJ databases">
        <authorList>
            <person name="Aslett M."/>
        </authorList>
    </citation>
    <scope>NUCLEOTIDE SEQUENCE [LARGE SCALE GENOMIC DNA]</scope>
    <source>
        <strain evidence="2">Weybridge</strain>
    </source>
</reference>
<dbReference type="RefSeq" id="XP_013336426.1">
    <property type="nucleotide sequence ID" value="XM_013480972.1"/>
</dbReference>
<evidence type="ECO:0000256" key="1">
    <source>
        <dbReference type="ARBA" id="ARBA00009841"/>
    </source>
</evidence>
<accession>U6M6X9</accession>
<dbReference type="Pfam" id="PF02598">
    <property type="entry name" value="Methyltrn_RNA_3"/>
    <property type="match status" value="1"/>
</dbReference>
<evidence type="ECO:0000313" key="3">
    <source>
        <dbReference type="Proteomes" id="UP000030763"/>
    </source>
</evidence>
<sequence>EEWIPEAEFEESLRYIPKEVIPFEGEAQTATLSVALPASIIANVKTVELKAALVGNIARCLVVMGVDEVVVYEDMADAVDPKTGRSPSLDFFIRNLQYLETPQFLRKKLFKLHPG</sequence>
<gene>
    <name evidence="2" type="ORF">EMWEY_00058980</name>
</gene>
<dbReference type="InterPro" id="IPR029028">
    <property type="entry name" value="Alpha/beta_knot_MTases"/>
</dbReference>
<dbReference type="Proteomes" id="UP000030763">
    <property type="component" value="Unassembled WGS sequence"/>
</dbReference>
<organism evidence="2 3">
    <name type="scientific">Eimeria maxima</name>
    <name type="common">Coccidian parasite</name>
    <dbReference type="NCBI Taxonomy" id="5804"/>
    <lineage>
        <taxon>Eukaryota</taxon>
        <taxon>Sar</taxon>
        <taxon>Alveolata</taxon>
        <taxon>Apicomplexa</taxon>
        <taxon>Conoidasida</taxon>
        <taxon>Coccidia</taxon>
        <taxon>Eucoccidiorida</taxon>
        <taxon>Eimeriorina</taxon>
        <taxon>Eimeriidae</taxon>
        <taxon>Eimeria</taxon>
    </lineage>
</organism>
<dbReference type="GeneID" id="25339884"/>
<dbReference type="InterPro" id="IPR003750">
    <property type="entry name" value="Put_MeTrfase-C9orf114-like"/>
</dbReference>
<comment type="similarity">
    <text evidence="1">Belongs to the class IV-like SAM-binding methyltransferase superfamily.</text>
</comment>
<dbReference type="EMBL" id="HG720828">
    <property type="protein sequence ID" value="CDJ59781.1"/>
    <property type="molecule type" value="Genomic_DNA"/>
</dbReference>
<dbReference type="Gene3D" id="3.40.1280.10">
    <property type="match status" value="1"/>
</dbReference>
<keyword evidence="3" id="KW-1185">Reference proteome</keyword>
<dbReference type="SUPFAM" id="SSF75217">
    <property type="entry name" value="alpha/beta knot"/>
    <property type="match status" value="1"/>
</dbReference>
<dbReference type="PANTHER" id="PTHR12150:SF13">
    <property type="entry name" value="METHYLTRANSFERASE C9ORF114-RELATED"/>
    <property type="match status" value="1"/>
</dbReference>